<dbReference type="InterPro" id="IPR013762">
    <property type="entry name" value="Integrase-like_cat_sf"/>
</dbReference>
<dbReference type="Proteomes" id="UP000055316">
    <property type="component" value="Plasmid pKK3"/>
</dbReference>
<keyword evidence="1" id="KW-0233">DNA recombination</keyword>
<evidence type="ECO:0000313" key="2">
    <source>
        <dbReference type="EMBL" id="BAR87719.1"/>
    </source>
</evidence>
<dbReference type="GO" id="GO:0003677">
    <property type="term" value="F:DNA binding"/>
    <property type="evidence" value="ECO:0007669"/>
    <property type="project" value="InterPro"/>
</dbReference>
<dbReference type="EMBL" id="AP014867">
    <property type="protein sequence ID" value="BAR87719.1"/>
    <property type="molecule type" value="Genomic_DNA"/>
</dbReference>
<geneLocation type="plasmid" evidence="3">
    <name>pKK3 DNA</name>
</geneLocation>
<keyword evidence="2" id="KW-0614">Plasmid</keyword>
<accession>A0A9W4EY46</accession>
<sequence length="50" mass="5976">MANYLMEKGVELKKIRDYLGHESIMTTERYLRERTRRQNLATIDIGNSLF</sequence>
<name>A0A9W4EY46_BACTO</name>
<dbReference type="SUPFAM" id="SSF56349">
    <property type="entry name" value="DNA breaking-rejoining enzymes"/>
    <property type="match status" value="1"/>
</dbReference>
<dbReference type="GO" id="GO:0006310">
    <property type="term" value="P:DNA recombination"/>
    <property type="evidence" value="ECO:0007669"/>
    <property type="project" value="UniProtKB-KW"/>
</dbReference>
<reference evidence="2 3" key="1">
    <citation type="submission" date="2015-05" db="EMBL/GenBank/DDBJ databases">
        <title>Whole genome sequence of Bacillus thuringiensis serovar tolworthi Pasteur Institute Standard strain.</title>
        <authorList>
            <person name="Kanda K."/>
            <person name="Nakashima K."/>
            <person name="Nagano Y."/>
        </authorList>
    </citation>
    <scope>NUCLEOTIDE SEQUENCE [LARGE SCALE GENOMIC DNA]</scope>
    <source>
        <strain evidence="2 3">Pasteur Institute Standard strain</strain>
        <plasmid evidence="3">pKK3 DNA</plasmid>
    </source>
</reference>
<evidence type="ECO:0000256" key="1">
    <source>
        <dbReference type="ARBA" id="ARBA00023172"/>
    </source>
</evidence>
<proteinExistence type="predicted"/>
<gene>
    <name evidence="2" type="ORF">KNN_06986</name>
</gene>
<dbReference type="GO" id="GO:0015074">
    <property type="term" value="P:DNA integration"/>
    <property type="evidence" value="ECO:0007669"/>
    <property type="project" value="InterPro"/>
</dbReference>
<evidence type="ECO:0000313" key="3">
    <source>
        <dbReference type="Proteomes" id="UP000055316"/>
    </source>
</evidence>
<organism evidence="2 3">
    <name type="scientific">Bacillus thuringiensis subsp. tolworthi</name>
    <dbReference type="NCBI Taxonomy" id="1442"/>
    <lineage>
        <taxon>Bacteria</taxon>
        <taxon>Bacillati</taxon>
        <taxon>Bacillota</taxon>
        <taxon>Bacilli</taxon>
        <taxon>Bacillales</taxon>
        <taxon>Bacillaceae</taxon>
        <taxon>Bacillus</taxon>
        <taxon>Bacillus cereus group</taxon>
    </lineage>
</organism>
<dbReference type="Gene3D" id="1.10.443.10">
    <property type="entry name" value="Intergrase catalytic core"/>
    <property type="match status" value="1"/>
</dbReference>
<dbReference type="AlphaFoldDB" id="A0A9W4EY46"/>
<dbReference type="InterPro" id="IPR011010">
    <property type="entry name" value="DNA_brk_join_enz"/>
</dbReference>
<protein>
    <submittedName>
        <fullName evidence="2">Phage integrase</fullName>
    </submittedName>
</protein>